<feature type="region of interest" description="Disordered" evidence="1">
    <location>
        <begin position="1"/>
        <end position="43"/>
    </location>
</feature>
<protein>
    <submittedName>
        <fullName evidence="2">Uncharacterized protein</fullName>
    </submittedName>
</protein>
<sequence length="96" mass="10483">MQASSATAPGQQRHRSRPAPAPPLLRSSTTSLPTPPPSAGPRVCEQVRPALVERRQSFPILLPRLSLSVRRSTAAPPLIDVLLRRETELFWNAGRG</sequence>
<dbReference type="AlphaFoldDB" id="A0A9D5HIZ9"/>
<keyword evidence="3" id="KW-1185">Reference proteome</keyword>
<gene>
    <name evidence="2" type="ORF">J5N97_013386</name>
</gene>
<reference evidence="2" key="2">
    <citation type="journal article" date="2022" name="Hortic Res">
        <title>The genome of Dioscorea zingiberensis sheds light on the biosynthesis, origin and evolution of the medicinally important diosgenin saponins.</title>
        <authorList>
            <person name="Li Y."/>
            <person name="Tan C."/>
            <person name="Li Z."/>
            <person name="Guo J."/>
            <person name="Li S."/>
            <person name="Chen X."/>
            <person name="Wang C."/>
            <person name="Dai X."/>
            <person name="Yang H."/>
            <person name="Song W."/>
            <person name="Hou L."/>
            <person name="Xu J."/>
            <person name="Tong Z."/>
            <person name="Xu A."/>
            <person name="Yuan X."/>
            <person name="Wang W."/>
            <person name="Yang Q."/>
            <person name="Chen L."/>
            <person name="Sun Z."/>
            <person name="Wang K."/>
            <person name="Pan B."/>
            <person name="Chen J."/>
            <person name="Bao Y."/>
            <person name="Liu F."/>
            <person name="Qi X."/>
            <person name="Gang D.R."/>
            <person name="Wen J."/>
            <person name="Li J."/>
        </authorList>
    </citation>
    <scope>NUCLEOTIDE SEQUENCE</scope>
    <source>
        <strain evidence="2">Dzin_1.0</strain>
    </source>
</reference>
<organism evidence="2 3">
    <name type="scientific">Dioscorea zingiberensis</name>
    <dbReference type="NCBI Taxonomy" id="325984"/>
    <lineage>
        <taxon>Eukaryota</taxon>
        <taxon>Viridiplantae</taxon>
        <taxon>Streptophyta</taxon>
        <taxon>Embryophyta</taxon>
        <taxon>Tracheophyta</taxon>
        <taxon>Spermatophyta</taxon>
        <taxon>Magnoliopsida</taxon>
        <taxon>Liliopsida</taxon>
        <taxon>Dioscoreales</taxon>
        <taxon>Dioscoreaceae</taxon>
        <taxon>Dioscorea</taxon>
    </lineage>
</organism>
<comment type="caution">
    <text evidence="2">The sequence shown here is derived from an EMBL/GenBank/DDBJ whole genome shotgun (WGS) entry which is preliminary data.</text>
</comment>
<reference evidence="2" key="1">
    <citation type="submission" date="2021-03" db="EMBL/GenBank/DDBJ databases">
        <authorList>
            <person name="Li Z."/>
            <person name="Yang C."/>
        </authorList>
    </citation>
    <scope>NUCLEOTIDE SEQUENCE</scope>
    <source>
        <strain evidence="2">Dzin_1.0</strain>
        <tissue evidence="2">Leaf</tissue>
    </source>
</reference>
<name>A0A9D5HIZ9_9LILI</name>
<feature type="compositionally biased region" description="Polar residues" evidence="1">
    <location>
        <begin position="1"/>
        <end position="10"/>
    </location>
</feature>
<evidence type="ECO:0000313" key="2">
    <source>
        <dbReference type="EMBL" id="KAJ0977912.1"/>
    </source>
</evidence>
<evidence type="ECO:0000313" key="3">
    <source>
        <dbReference type="Proteomes" id="UP001085076"/>
    </source>
</evidence>
<dbReference type="EMBL" id="JAGGNH010000003">
    <property type="protein sequence ID" value="KAJ0977912.1"/>
    <property type="molecule type" value="Genomic_DNA"/>
</dbReference>
<dbReference type="Proteomes" id="UP001085076">
    <property type="component" value="Miscellaneous, Linkage group lg03"/>
</dbReference>
<proteinExistence type="predicted"/>
<accession>A0A9D5HIZ9</accession>
<evidence type="ECO:0000256" key="1">
    <source>
        <dbReference type="SAM" id="MobiDB-lite"/>
    </source>
</evidence>